<evidence type="ECO:0000256" key="1">
    <source>
        <dbReference type="SAM" id="Phobius"/>
    </source>
</evidence>
<keyword evidence="1" id="KW-1133">Transmembrane helix</keyword>
<dbReference type="AlphaFoldDB" id="A0A2N0Z138"/>
<evidence type="ECO:0000313" key="3">
    <source>
        <dbReference type="EMBL" id="PKG23218.1"/>
    </source>
</evidence>
<feature type="domain" description="Membrane protein NfeD2 N-terminal transmembrane" evidence="2">
    <location>
        <begin position="1"/>
        <end position="98"/>
    </location>
</feature>
<feature type="transmembrane region" description="Helical" evidence="1">
    <location>
        <begin position="39"/>
        <end position="58"/>
    </location>
</feature>
<dbReference type="OrthoDB" id="1683445at2"/>
<keyword evidence="4" id="KW-1185">Reference proteome</keyword>
<keyword evidence="1" id="KW-0472">Membrane</keyword>
<organism evidence="3 4">
    <name type="scientific">Niallia nealsonii</name>
    <dbReference type="NCBI Taxonomy" id="115979"/>
    <lineage>
        <taxon>Bacteria</taxon>
        <taxon>Bacillati</taxon>
        <taxon>Bacillota</taxon>
        <taxon>Bacilli</taxon>
        <taxon>Bacillales</taxon>
        <taxon>Bacillaceae</taxon>
        <taxon>Niallia</taxon>
    </lineage>
</organism>
<dbReference type="InterPro" id="IPR012340">
    <property type="entry name" value="NA-bd_OB-fold"/>
</dbReference>
<evidence type="ECO:0000259" key="2">
    <source>
        <dbReference type="Pfam" id="PF25842"/>
    </source>
</evidence>
<evidence type="ECO:0000313" key="4">
    <source>
        <dbReference type="Proteomes" id="UP000233375"/>
    </source>
</evidence>
<accession>A0A2N0Z138</accession>
<gene>
    <name evidence="3" type="ORF">CWS01_13120</name>
</gene>
<sequence>MELFGFSITSIYLLLLIISGICILVTLVISDVFSAELGILNPTVILAFLTILSASGFLMEKYALLNSIAVLVLSSVIAIIVALCLHFFVLIPLSSAEESLVYDDESLKGRVGKVITAIPKDGFGEILIESYSGNISKTAAAFYNEEIASAANVVIIEVKNHIAYVVLQEDL</sequence>
<reference evidence="3 4" key="1">
    <citation type="journal article" date="2003" name="Int. J. Syst. Evol. Microbiol.">
        <title>Bacillus nealsonii sp. nov., isolated from a spacecraft-assembly facility, whose spores are gamma-radiation resistant.</title>
        <authorList>
            <person name="Venkateswaran K."/>
            <person name="Kempf M."/>
            <person name="Chen F."/>
            <person name="Satomi M."/>
            <person name="Nicholson W."/>
            <person name="Kern R."/>
        </authorList>
    </citation>
    <scope>NUCLEOTIDE SEQUENCE [LARGE SCALE GENOMIC DNA]</scope>
    <source>
        <strain evidence="3 4">FO-92</strain>
    </source>
</reference>
<dbReference type="Proteomes" id="UP000233375">
    <property type="component" value="Unassembled WGS sequence"/>
</dbReference>
<dbReference type="RefSeq" id="WP_101177658.1">
    <property type="nucleotide sequence ID" value="NZ_PISE01000027.1"/>
</dbReference>
<dbReference type="InterPro" id="IPR058653">
    <property type="entry name" value="NfeD2_TM"/>
</dbReference>
<dbReference type="Pfam" id="PF25842">
    <property type="entry name" value="NfeD_TM"/>
    <property type="match status" value="1"/>
</dbReference>
<dbReference type="EMBL" id="PISE01000027">
    <property type="protein sequence ID" value="PKG23218.1"/>
    <property type="molecule type" value="Genomic_DNA"/>
</dbReference>
<comment type="caution">
    <text evidence="3">The sequence shown here is derived from an EMBL/GenBank/DDBJ whole genome shotgun (WGS) entry which is preliminary data.</text>
</comment>
<name>A0A2N0Z138_9BACI</name>
<keyword evidence="1" id="KW-0812">Transmembrane</keyword>
<dbReference type="Gene3D" id="2.40.50.140">
    <property type="entry name" value="Nucleic acid-binding proteins"/>
    <property type="match status" value="1"/>
</dbReference>
<proteinExistence type="predicted"/>
<feature type="transmembrane region" description="Helical" evidence="1">
    <location>
        <begin position="12"/>
        <end position="33"/>
    </location>
</feature>
<feature type="transmembrane region" description="Helical" evidence="1">
    <location>
        <begin position="70"/>
        <end position="91"/>
    </location>
</feature>
<protein>
    <recommendedName>
        <fullName evidence="2">Membrane protein NfeD2 N-terminal transmembrane domain-containing protein</fullName>
    </recommendedName>
</protein>